<evidence type="ECO:0000256" key="1">
    <source>
        <dbReference type="ARBA" id="ARBA00004123"/>
    </source>
</evidence>
<feature type="domain" description="C2H2-type" evidence="8">
    <location>
        <begin position="374"/>
        <end position="401"/>
    </location>
</feature>
<evidence type="ECO:0000256" key="2">
    <source>
        <dbReference type="ARBA" id="ARBA00022723"/>
    </source>
</evidence>
<dbReference type="SMART" id="SM00355">
    <property type="entry name" value="ZnF_C2H2"/>
    <property type="match status" value="4"/>
</dbReference>
<feature type="domain" description="C2H2-type" evidence="8">
    <location>
        <begin position="346"/>
        <end position="373"/>
    </location>
</feature>
<keyword evidence="3" id="KW-0677">Repeat</keyword>
<sequence>MDRYLCQLCYTIVTCGERHPCFFYKNDDNVYSLPDPDDKGNTRFDEAIENLPANLNDNFGKSFPEAQQNNTEESEKLSTWLSESNRQVSLLIASKEKRTFNCLSNKISYTEQHGHPSDILFSGSLLNVTSHIVHLKENRTANFRNTYENSEPIYRSQGDIRGASRRNSTPKKIYKQNEGLDNDSNSFHVESSAKCRTSRDESDWNVFKNGKPHFSANPKSNAKQVHTNSQNISEASSLLHCVAFPQGTEETSEIMTGDLRDITDVPNSSEMMSQVRNTSGLSTANVKEVFNSIGDTNAIAGPSGISMHLRRDPEKRKFSCDLCDKEFYLKSQFDTLYRRHTSEKPFVCDVCKKGFTQQGNLVKHCRTHTGEKPFVCDLCKKGFARKDVLNNHYRTHTGEKPFVCELCKKGFTQKGHLDRHYRTHIGIKETNEVLTVESRDLADVSILSELASYVRKRGVHLIANVKEDLSLMTDENAIAGPSGISMDLLGDSEKVTMLPYH</sequence>
<keyword evidence="5" id="KW-0862">Zinc</keyword>
<evidence type="ECO:0000256" key="7">
    <source>
        <dbReference type="PROSITE-ProRule" id="PRU00042"/>
    </source>
</evidence>
<keyword evidence="10" id="KW-1185">Reference proteome</keyword>
<dbReference type="FunFam" id="3.30.160.60:FF:000512">
    <property type="entry name" value="zinc finger protein 197 isoform X1"/>
    <property type="match status" value="1"/>
</dbReference>
<organism evidence="9 10">
    <name type="scientific">Araneus ventricosus</name>
    <name type="common">Orbweaver spider</name>
    <name type="synonym">Epeira ventricosa</name>
    <dbReference type="NCBI Taxonomy" id="182803"/>
    <lineage>
        <taxon>Eukaryota</taxon>
        <taxon>Metazoa</taxon>
        <taxon>Ecdysozoa</taxon>
        <taxon>Arthropoda</taxon>
        <taxon>Chelicerata</taxon>
        <taxon>Arachnida</taxon>
        <taxon>Araneae</taxon>
        <taxon>Araneomorphae</taxon>
        <taxon>Entelegynae</taxon>
        <taxon>Araneoidea</taxon>
        <taxon>Araneidae</taxon>
        <taxon>Araneus</taxon>
    </lineage>
</organism>
<keyword evidence="4 7" id="KW-0863">Zinc-finger</keyword>
<name>A0A4Y2T469_ARAVE</name>
<dbReference type="PANTHER" id="PTHR23235">
    <property type="entry name" value="KRUEPPEL-LIKE TRANSCRIPTION FACTOR"/>
    <property type="match status" value="1"/>
</dbReference>
<evidence type="ECO:0000313" key="10">
    <source>
        <dbReference type="Proteomes" id="UP000499080"/>
    </source>
</evidence>
<dbReference type="Gene3D" id="3.30.160.60">
    <property type="entry name" value="Classic Zinc Finger"/>
    <property type="match status" value="4"/>
</dbReference>
<evidence type="ECO:0000259" key="8">
    <source>
        <dbReference type="PROSITE" id="PS50157"/>
    </source>
</evidence>
<evidence type="ECO:0000313" key="9">
    <source>
        <dbReference type="EMBL" id="GBN94720.1"/>
    </source>
</evidence>
<dbReference type="InterPro" id="IPR036236">
    <property type="entry name" value="Znf_C2H2_sf"/>
</dbReference>
<dbReference type="SUPFAM" id="SSF57667">
    <property type="entry name" value="beta-beta-alpha zinc fingers"/>
    <property type="match status" value="2"/>
</dbReference>
<proteinExistence type="predicted"/>
<keyword evidence="9" id="KW-0808">Transferase</keyword>
<evidence type="ECO:0000256" key="5">
    <source>
        <dbReference type="ARBA" id="ARBA00022833"/>
    </source>
</evidence>
<reference evidence="9 10" key="1">
    <citation type="journal article" date="2019" name="Sci. Rep.">
        <title>Orb-weaving spider Araneus ventricosus genome elucidates the spidroin gene catalogue.</title>
        <authorList>
            <person name="Kono N."/>
            <person name="Nakamura H."/>
            <person name="Ohtoshi R."/>
            <person name="Moran D.A.P."/>
            <person name="Shinohara A."/>
            <person name="Yoshida Y."/>
            <person name="Fujiwara M."/>
            <person name="Mori M."/>
            <person name="Tomita M."/>
            <person name="Arakawa K."/>
        </authorList>
    </citation>
    <scope>NUCLEOTIDE SEQUENCE [LARGE SCALE GENOMIC DNA]</scope>
</reference>
<evidence type="ECO:0000256" key="3">
    <source>
        <dbReference type="ARBA" id="ARBA00022737"/>
    </source>
</evidence>
<evidence type="ECO:0000256" key="4">
    <source>
        <dbReference type="ARBA" id="ARBA00022771"/>
    </source>
</evidence>
<dbReference type="InterPro" id="IPR013087">
    <property type="entry name" value="Znf_C2H2_type"/>
</dbReference>
<keyword evidence="6" id="KW-0539">Nucleus</keyword>
<gene>
    <name evidence="9" type="primary">Prdm9_142</name>
    <name evidence="9" type="ORF">AVEN_99559_1</name>
</gene>
<dbReference type="GO" id="GO:0008168">
    <property type="term" value="F:methyltransferase activity"/>
    <property type="evidence" value="ECO:0007669"/>
    <property type="project" value="UniProtKB-KW"/>
</dbReference>
<feature type="domain" description="C2H2-type" evidence="8">
    <location>
        <begin position="402"/>
        <end position="429"/>
    </location>
</feature>
<feature type="domain" description="C2H2-type" evidence="8">
    <location>
        <begin position="318"/>
        <end position="345"/>
    </location>
</feature>
<dbReference type="FunFam" id="3.30.160.60:FF:000912">
    <property type="entry name" value="Zinc finger protein 660"/>
    <property type="match status" value="2"/>
</dbReference>
<comment type="caution">
    <text evidence="9">The sequence shown here is derived from an EMBL/GenBank/DDBJ whole genome shotgun (WGS) entry which is preliminary data.</text>
</comment>
<dbReference type="EMBL" id="BGPR01025636">
    <property type="protein sequence ID" value="GBN94720.1"/>
    <property type="molecule type" value="Genomic_DNA"/>
</dbReference>
<dbReference type="Pfam" id="PF00096">
    <property type="entry name" value="zf-C2H2"/>
    <property type="match status" value="3"/>
</dbReference>
<dbReference type="PROSITE" id="PS00028">
    <property type="entry name" value="ZINC_FINGER_C2H2_1"/>
    <property type="match status" value="3"/>
</dbReference>
<dbReference type="OrthoDB" id="10032537at2759"/>
<dbReference type="GO" id="GO:0032259">
    <property type="term" value="P:methylation"/>
    <property type="evidence" value="ECO:0007669"/>
    <property type="project" value="UniProtKB-KW"/>
</dbReference>
<keyword evidence="2" id="KW-0479">Metal-binding</keyword>
<evidence type="ECO:0000256" key="6">
    <source>
        <dbReference type="ARBA" id="ARBA00023242"/>
    </source>
</evidence>
<dbReference type="Proteomes" id="UP000499080">
    <property type="component" value="Unassembled WGS sequence"/>
</dbReference>
<protein>
    <submittedName>
        <fullName evidence="9">Histone-lysine N-methyltransferase PRDM9</fullName>
    </submittedName>
</protein>
<keyword evidence="9" id="KW-0489">Methyltransferase</keyword>
<dbReference type="GO" id="GO:0008270">
    <property type="term" value="F:zinc ion binding"/>
    <property type="evidence" value="ECO:0007669"/>
    <property type="project" value="UniProtKB-KW"/>
</dbReference>
<accession>A0A4Y2T469</accession>
<dbReference type="GO" id="GO:0005634">
    <property type="term" value="C:nucleus"/>
    <property type="evidence" value="ECO:0007669"/>
    <property type="project" value="UniProtKB-SubCell"/>
</dbReference>
<dbReference type="PROSITE" id="PS50157">
    <property type="entry name" value="ZINC_FINGER_C2H2_2"/>
    <property type="match status" value="4"/>
</dbReference>
<dbReference type="AlphaFoldDB" id="A0A4Y2T469"/>
<comment type="subcellular location">
    <subcellularLocation>
        <location evidence="1">Nucleus</location>
    </subcellularLocation>
</comment>